<dbReference type="Pfam" id="PF00646">
    <property type="entry name" value="F-box"/>
    <property type="match status" value="1"/>
</dbReference>
<dbReference type="SUPFAM" id="SSF81383">
    <property type="entry name" value="F-box domain"/>
    <property type="match status" value="1"/>
</dbReference>
<dbReference type="SMART" id="SM00186">
    <property type="entry name" value="FBG"/>
    <property type="match status" value="1"/>
</dbReference>
<evidence type="ECO:0000259" key="1">
    <source>
        <dbReference type="PROSITE" id="PS50181"/>
    </source>
</evidence>
<organism evidence="3 4">
    <name type="scientific">Amphibalanus amphitrite</name>
    <name type="common">Striped barnacle</name>
    <name type="synonym">Balanus amphitrite</name>
    <dbReference type="NCBI Taxonomy" id="1232801"/>
    <lineage>
        <taxon>Eukaryota</taxon>
        <taxon>Metazoa</taxon>
        <taxon>Ecdysozoa</taxon>
        <taxon>Arthropoda</taxon>
        <taxon>Crustacea</taxon>
        <taxon>Multicrustacea</taxon>
        <taxon>Cirripedia</taxon>
        <taxon>Thoracica</taxon>
        <taxon>Thoracicalcarea</taxon>
        <taxon>Balanomorpha</taxon>
        <taxon>Balanoidea</taxon>
        <taxon>Balanidae</taxon>
        <taxon>Amphibalaninae</taxon>
        <taxon>Amphibalanus</taxon>
    </lineage>
</organism>
<name>A0A6A4X5Q5_AMPAM</name>
<evidence type="ECO:0000313" key="3">
    <source>
        <dbReference type="EMBL" id="KAF0312819.1"/>
    </source>
</evidence>
<dbReference type="InterPro" id="IPR036047">
    <property type="entry name" value="F-box-like_dom_sf"/>
</dbReference>
<dbReference type="GO" id="GO:0005615">
    <property type="term" value="C:extracellular space"/>
    <property type="evidence" value="ECO:0007669"/>
    <property type="project" value="TreeGrafter"/>
</dbReference>
<sequence length="562" mass="63287">MSVRALCDMNTEGGGWTVIQRRDDITPREDFYRTWRHYKRGFGNLTGEFWWGLHHVWQLTSVRDRRYLLRVDLQAFDDLAKKSAPLPLQNEDGAPRHGRVAGMACLDGLPPELLQEVLSRLDYISMLQLEKVSARYRDAVALHLGRRRSFKLDWSEWKRVCPSPECRPGLLSRITARLSRKSEAVTALTDLLSRMSGLRELDVNVDVRPERGCPQELRRALVDSSSHWSQLEKLQLRWMCSSEPDESLLRRLCANCPRLSDVTLRGDIGDASLKVLVSALPGLRALHVSAGGDVGAFFSHLPTELNALTVSCRAFRKGTLAKLSRCVGLESLALDAWQIWYEVPMDDMEVVLTSLPRLERLSLQNQRGSLLACLPSSGLPTLRHLILTYPYVTDAELGRLVEQLPGLESLALRWGQGPTSRGLAQLGRLSSLRSLNLGGTDGITDDLLKQLSAAPLVELELPVLPLKVGDSAPRRSTPTTYTLEGVLQLRRRCSSLRTLILCERSVARWGLWSGVERIDCGPEVTEHDVIEAIRSFMDHMAVYFPKDEEKEEDEEVDERVNV</sequence>
<keyword evidence="4" id="KW-1185">Reference proteome</keyword>
<dbReference type="Pfam" id="PF00147">
    <property type="entry name" value="Fibrinogen_C"/>
    <property type="match status" value="1"/>
</dbReference>
<comment type="caution">
    <text evidence="3">The sequence shown here is derived from an EMBL/GenBank/DDBJ whole genome shotgun (WGS) entry which is preliminary data.</text>
</comment>
<dbReference type="InterPro" id="IPR050373">
    <property type="entry name" value="Fibrinogen_C-term_domain"/>
</dbReference>
<dbReference type="InterPro" id="IPR014716">
    <property type="entry name" value="Fibrinogen_a/b/g_C_1"/>
</dbReference>
<dbReference type="SUPFAM" id="SSF52047">
    <property type="entry name" value="RNI-like"/>
    <property type="match status" value="1"/>
</dbReference>
<proteinExistence type="predicted"/>
<dbReference type="Proteomes" id="UP000440578">
    <property type="component" value="Unassembled WGS sequence"/>
</dbReference>
<dbReference type="PROSITE" id="PS50181">
    <property type="entry name" value="FBOX"/>
    <property type="match status" value="1"/>
</dbReference>
<accession>A0A6A4X5Q5</accession>
<dbReference type="InterPro" id="IPR032675">
    <property type="entry name" value="LRR_dom_sf"/>
</dbReference>
<feature type="domain" description="F-box" evidence="1">
    <location>
        <begin position="103"/>
        <end position="160"/>
    </location>
</feature>
<gene>
    <name evidence="3" type="primary">TL5B_18</name>
    <name evidence="3" type="ORF">FJT64_016514</name>
</gene>
<dbReference type="AlphaFoldDB" id="A0A6A4X5Q5"/>
<dbReference type="InterPro" id="IPR002181">
    <property type="entry name" value="Fibrinogen_a/b/g_C_dom"/>
</dbReference>
<dbReference type="EMBL" id="VIIS01000134">
    <property type="protein sequence ID" value="KAF0312819.1"/>
    <property type="molecule type" value="Genomic_DNA"/>
</dbReference>
<dbReference type="Gene3D" id="3.90.215.10">
    <property type="entry name" value="Gamma Fibrinogen, chain A, domain 1"/>
    <property type="match status" value="1"/>
</dbReference>
<dbReference type="InterPro" id="IPR001810">
    <property type="entry name" value="F-box_dom"/>
</dbReference>
<reference evidence="3 4" key="1">
    <citation type="submission" date="2019-07" db="EMBL/GenBank/DDBJ databases">
        <title>Draft genome assembly of a fouling barnacle, Amphibalanus amphitrite (Darwin, 1854): The first reference genome for Thecostraca.</title>
        <authorList>
            <person name="Kim W."/>
        </authorList>
    </citation>
    <scope>NUCLEOTIDE SEQUENCE [LARGE SCALE GENOMIC DNA]</scope>
    <source>
        <strain evidence="3">SNU_AA5</strain>
        <tissue evidence="3">Soma without cirri and trophi</tissue>
    </source>
</reference>
<feature type="domain" description="Fibrinogen C-terminal" evidence="2">
    <location>
        <begin position="1"/>
        <end position="78"/>
    </location>
</feature>
<dbReference type="SUPFAM" id="SSF56496">
    <property type="entry name" value="Fibrinogen C-terminal domain-like"/>
    <property type="match status" value="1"/>
</dbReference>
<dbReference type="Gene3D" id="3.80.10.10">
    <property type="entry name" value="Ribonuclease Inhibitor"/>
    <property type="match status" value="1"/>
</dbReference>
<protein>
    <submittedName>
        <fullName evidence="3">Techylectin-5B</fullName>
    </submittedName>
</protein>
<dbReference type="InterPro" id="IPR036056">
    <property type="entry name" value="Fibrinogen-like_C"/>
</dbReference>
<evidence type="ECO:0000259" key="2">
    <source>
        <dbReference type="PROSITE" id="PS51406"/>
    </source>
</evidence>
<dbReference type="OrthoDB" id="6066220at2759"/>
<dbReference type="PANTHER" id="PTHR19143">
    <property type="entry name" value="FIBRINOGEN/TENASCIN/ANGIOPOEITIN"/>
    <property type="match status" value="1"/>
</dbReference>
<dbReference type="PROSITE" id="PS51406">
    <property type="entry name" value="FIBRINOGEN_C_2"/>
    <property type="match status" value="1"/>
</dbReference>
<evidence type="ECO:0000313" key="4">
    <source>
        <dbReference type="Proteomes" id="UP000440578"/>
    </source>
</evidence>